<evidence type="ECO:0000313" key="1">
    <source>
        <dbReference type="EMBL" id="AYV81035.1"/>
    </source>
</evidence>
<protein>
    <submittedName>
        <fullName evidence="1">Uncharacterized protein</fullName>
    </submittedName>
</protein>
<reference evidence="1" key="1">
    <citation type="submission" date="2018-10" db="EMBL/GenBank/DDBJ databases">
        <title>Hidden diversity of soil giant viruses.</title>
        <authorList>
            <person name="Schulz F."/>
            <person name="Alteio L."/>
            <person name="Goudeau D."/>
            <person name="Ryan E.M."/>
            <person name="Malmstrom R.R."/>
            <person name="Blanchard J."/>
            <person name="Woyke T."/>
        </authorList>
    </citation>
    <scope>NUCLEOTIDE SEQUENCE</scope>
    <source>
        <strain evidence="1">HAV1</strain>
    </source>
</reference>
<gene>
    <name evidence="1" type="ORF">Harvfovirus14_16</name>
</gene>
<name>A0A3G5A1F4_9VIRU</name>
<sequence length="242" mass="28308">MDDNQLRHDDWITMLRFRIFNRDTLTVNIHSWCVGIPWGPGPTIPPSTVVGTLKTWVPPTYYNPGGIIYTEDGNRRVWGWNRGCYAKYGMCQIGNGNLTYWFHHDQRMHREDAPSIGDQWWLCGVQIPNARIARDLIDGKKCRVIAWDVEYEPVWGFTRPDAYKSCRAFMVQIYMTADKVMRTSHNHRIKHITEYEKTMPIGDAHQYGVGIGDYTYPRPKGKYMIEPIMSHVHDNMFQPLIQ</sequence>
<proteinExistence type="predicted"/>
<accession>A0A3G5A1F4</accession>
<organism evidence="1">
    <name type="scientific">Harvfovirus sp</name>
    <dbReference type="NCBI Taxonomy" id="2487768"/>
    <lineage>
        <taxon>Viruses</taxon>
        <taxon>Varidnaviria</taxon>
        <taxon>Bamfordvirae</taxon>
        <taxon>Nucleocytoviricota</taxon>
        <taxon>Megaviricetes</taxon>
        <taxon>Imitervirales</taxon>
        <taxon>Mimiviridae</taxon>
        <taxon>Klosneuvirinae</taxon>
    </lineage>
</organism>
<dbReference type="EMBL" id="MK072256">
    <property type="protein sequence ID" value="AYV81035.1"/>
    <property type="molecule type" value="Genomic_DNA"/>
</dbReference>